<dbReference type="EMBL" id="JACCBK010000001">
    <property type="protein sequence ID" value="NYD85437.1"/>
    <property type="molecule type" value="Genomic_DNA"/>
</dbReference>
<evidence type="ECO:0000313" key="9">
    <source>
        <dbReference type="Proteomes" id="UP000618382"/>
    </source>
</evidence>
<dbReference type="Proteomes" id="UP000577956">
    <property type="component" value="Unassembled WGS sequence"/>
</dbReference>
<dbReference type="Gene3D" id="3.40.605.10">
    <property type="entry name" value="Aldehyde Dehydrogenase, Chain A, domain 1"/>
    <property type="match status" value="1"/>
</dbReference>
<dbReference type="AlphaFoldDB" id="A0A7Y9FED6"/>
<evidence type="ECO:0000259" key="5">
    <source>
        <dbReference type="Pfam" id="PF00171"/>
    </source>
</evidence>
<evidence type="ECO:0000256" key="1">
    <source>
        <dbReference type="ARBA" id="ARBA00009986"/>
    </source>
</evidence>
<keyword evidence="2 4" id="KW-0560">Oxidoreductase</keyword>
<name>A0A7Y9FED6_9CELL</name>
<dbReference type="EC" id="1.2.1.79" evidence="7"/>
<feature type="domain" description="Aldehyde dehydrogenase" evidence="5">
    <location>
        <begin position="42"/>
        <end position="495"/>
    </location>
</feature>
<dbReference type="InterPro" id="IPR050740">
    <property type="entry name" value="Aldehyde_DH_Superfamily"/>
</dbReference>
<evidence type="ECO:0000313" key="7">
    <source>
        <dbReference type="EMBL" id="NYD85437.1"/>
    </source>
</evidence>
<dbReference type="InterPro" id="IPR016161">
    <property type="entry name" value="Ald_DH/histidinol_DH"/>
</dbReference>
<dbReference type="Proteomes" id="UP000618382">
    <property type="component" value="Unassembled WGS sequence"/>
</dbReference>
<dbReference type="Gene3D" id="3.40.309.10">
    <property type="entry name" value="Aldehyde Dehydrogenase, Chain A, domain 2"/>
    <property type="match status" value="1"/>
</dbReference>
<proteinExistence type="inferred from homology"/>
<dbReference type="InterPro" id="IPR015590">
    <property type="entry name" value="Aldehyde_DH_dom"/>
</dbReference>
<dbReference type="InterPro" id="IPR016162">
    <property type="entry name" value="Ald_DH_N"/>
</dbReference>
<sequence>MAHEHADLHDPETDPLATYVLEPDDVRSLLARVVAGPAAATSTSHTPFTGAPIAAVPLTTPDDLPAAARRARAAQRTWAARPLRERTAVLGRVHDLLLERQSDVLDLLQIETGKARGHAWEEVGDVANVARHYAVRARRYLAPRREAGVLPLVSSARVLRHPVGVVAVVAPWNYPLTLGLGDVLPAVAAGNAVLLRADPRTALTLLWCHELLEDAGLPADVVQVVVGGPDVGMGLLEHVDHASFTGSTAAGRVFAARAGELGVPVVLELGGKNPMYVAEDVDVDVAAEGAVRACFGSAGQLCLSIERIYVHEAVRRDFTDAFVRRVRQLRVAPGLDYRSDMGSLASAAQLATVVEHVEDAVGLGATVLTGAEQRTDLGPWFYAPTVLTDVPEHARLAREETFGPVVALYPVASDDEAVAAMNDTEHGLFASIWTADTRRGARLAARVQAGAVVVNEGYAGAYGAVAAPLGGTKASGFGARHGREGLWATTSLQTVVVHRGAHGGRLPRTGHVYGLGHHVWPQVLTRWLELRRALRTP</sequence>
<evidence type="ECO:0000313" key="6">
    <source>
        <dbReference type="EMBL" id="GIG31554.1"/>
    </source>
</evidence>
<dbReference type="PROSITE" id="PS00687">
    <property type="entry name" value="ALDEHYDE_DEHYDR_GLU"/>
    <property type="match status" value="1"/>
</dbReference>
<organism evidence="7 8">
    <name type="scientific">Cellulomonas oligotrophica</name>
    <dbReference type="NCBI Taxonomy" id="931536"/>
    <lineage>
        <taxon>Bacteria</taxon>
        <taxon>Bacillati</taxon>
        <taxon>Actinomycetota</taxon>
        <taxon>Actinomycetes</taxon>
        <taxon>Micrococcales</taxon>
        <taxon>Cellulomonadaceae</taxon>
        <taxon>Cellulomonas</taxon>
    </lineage>
</organism>
<protein>
    <submittedName>
        <fullName evidence="7">Succinate-semialdehyde dehydrogenase/glutarate-semialdehyde dehydrogenase</fullName>
        <ecNumber evidence="7">1.2.1.16</ecNumber>
        <ecNumber evidence="7">1.2.1.20</ecNumber>
        <ecNumber evidence="7">1.2.1.79</ecNumber>
    </submittedName>
    <submittedName>
        <fullName evidence="6">Succinic semialdehyde dehydrogenase</fullName>
    </submittedName>
</protein>
<dbReference type="EMBL" id="BONN01000001">
    <property type="protein sequence ID" value="GIG31554.1"/>
    <property type="molecule type" value="Genomic_DNA"/>
</dbReference>
<reference evidence="7 8" key="1">
    <citation type="submission" date="2020-07" db="EMBL/GenBank/DDBJ databases">
        <title>Sequencing the genomes of 1000 actinobacteria strains.</title>
        <authorList>
            <person name="Klenk H.-P."/>
        </authorList>
    </citation>
    <scope>NUCLEOTIDE SEQUENCE [LARGE SCALE GENOMIC DNA]</scope>
    <source>
        <strain evidence="7 8">DSM 24482</strain>
    </source>
</reference>
<evidence type="ECO:0000256" key="4">
    <source>
        <dbReference type="RuleBase" id="RU003345"/>
    </source>
</evidence>
<dbReference type="Pfam" id="PF00171">
    <property type="entry name" value="Aldedh"/>
    <property type="match status" value="1"/>
</dbReference>
<dbReference type="EC" id="1.2.1.20" evidence="7"/>
<gene>
    <name evidence="6" type="primary">gabD2</name>
    <name evidence="7" type="ORF">BKA21_000986</name>
    <name evidence="6" type="ORF">Col01nite_07130</name>
</gene>
<keyword evidence="9" id="KW-1185">Reference proteome</keyword>
<dbReference type="SUPFAM" id="SSF53720">
    <property type="entry name" value="ALDH-like"/>
    <property type="match status" value="1"/>
</dbReference>
<dbReference type="InterPro" id="IPR016163">
    <property type="entry name" value="Ald_DH_C"/>
</dbReference>
<dbReference type="GO" id="GO:0004777">
    <property type="term" value="F:succinate-semialdehyde dehydrogenase (NAD+) activity"/>
    <property type="evidence" value="ECO:0007669"/>
    <property type="project" value="TreeGrafter"/>
</dbReference>
<dbReference type="GO" id="GO:0036243">
    <property type="term" value="F:succinate-semialdehyde dehydrogenase (NADP+) activity"/>
    <property type="evidence" value="ECO:0007669"/>
    <property type="project" value="UniProtKB-EC"/>
</dbReference>
<comment type="similarity">
    <text evidence="1 4">Belongs to the aldehyde dehydrogenase family.</text>
</comment>
<dbReference type="PANTHER" id="PTHR43353:SF5">
    <property type="entry name" value="SUCCINATE-SEMIALDEHYDE DEHYDROGENASE, MITOCHONDRIAL"/>
    <property type="match status" value="1"/>
</dbReference>
<dbReference type="NCBIfam" id="NF006916">
    <property type="entry name" value="PRK09407.1"/>
    <property type="match status" value="1"/>
</dbReference>
<dbReference type="GO" id="GO:0009450">
    <property type="term" value="P:gamma-aminobutyric acid catabolic process"/>
    <property type="evidence" value="ECO:0007669"/>
    <property type="project" value="TreeGrafter"/>
</dbReference>
<accession>A0A7Y9FED6</accession>
<dbReference type="FunFam" id="3.40.309.10:FF:000009">
    <property type="entry name" value="Aldehyde dehydrogenase A"/>
    <property type="match status" value="1"/>
</dbReference>
<evidence type="ECO:0000313" key="8">
    <source>
        <dbReference type="Proteomes" id="UP000577956"/>
    </source>
</evidence>
<dbReference type="InterPro" id="IPR029510">
    <property type="entry name" value="Ald_DH_CS_GLU"/>
</dbReference>
<evidence type="ECO:0000256" key="2">
    <source>
        <dbReference type="ARBA" id="ARBA00023002"/>
    </source>
</evidence>
<dbReference type="EC" id="1.2.1.16" evidence="7"/>
<dbReference type="PANTHER" id="PTHR43353">
    <property type="entry name" value="SUCCINATE-SEMIALDEHYDE DEHYDROGENASE, MITOCHONDRIAL"/>
    <property type="match status" value="1"/>
</dbReference>
<feature type="active site" evidence="3">
    <location>
        <position position="268"/>
    </location>
</feature>
<dbReference type="RefSeq" id="WP_140457248.1">
    <property type="nucleotide sequence ID" value="NZ_BAABFI010000011.1"/>
</dbReference>
<comment type="caution">
    <text evidence="7">The sequence shown here is derived from an EMBL/GenBank/DDBJ whole genome shotgun (WGS) entry which is preliminary data.</text>
</comment>
<dbReference type="GO" id="GO:0102810">
    <property type="term" value="F:glutarate-semialdehyde dehydrogenase (NADP+) activity"/>
    <property type="evidence" value="ECO:0007669"/>
    <property type="project" value="UniProtKB-EC"/>
</dbReference>
<evidence type="ECO:0000256" key="3">
    <source>
        <dbReference type="PROSITE-ProRule" id="PRU10007"/>
    </source>
</evidence>
<reference evidence="6 9" key="2">
    <citation type="submission" date="2021-01" db="EMBL/GenBank/DDBJ databases">
        <title>Whole genome shotgun sequence of Cellulomonas oligotrophica NBRC 109435.</title>
        <authorList>
            <person name="Komaki H."/>
            <person name="Tamura T."/>
        </authorList>
    </citation>
    <scope>NUCLEOTIDE SEQUENCE [LARGE SCALE GENOMIC DNA]</scope>
    <source>
        <strain evidence="6 9">NBRC 109435</strain>
    </source>
</reference>